<proteinExistence type="predicted"/>
<evidence type="ECO:0000313" key="2">
    <source>
        <dbReference type="EMBL" id="JAD57584.1"/>
    </source>
</evidence>
<feature type="compositionally biased region" description="Acidic residues" evidence="1">
    <location>
        <begin position="73"/>
        <end position="100"/>
    </location>
</feature>
<sequence>MHGKKEKAKKNKNMDPLLQTEASKAQGWLIEGGDEDDVEPITGLTWKLIEEACGADEVTKLRRSARLSHARDIDEEDFQSDAEDEPINEEEIEFESDQEEVVPIMEYEGEGENDD</sequence>
<name>A0A0A9B0U4_ARUDO</name>
<accession>A0A0A9B0U4</accession>
<reference evidence="2" key="2">
    <citation type="journal article" date="2015" name="Data Brief">
        <title>Shoot transcriptome of the giant reed, Arundo donax.</title>
        <authorList>
            <person name="Barrero R.A."/>
            <person name="Guerrero F.D."/>
            <person name="Moolhuijzen P."/>
            <person name="Goolsby J.A."/>
            <person name="Tidwell J."/>
            <person name="Bellgard S.E."/>
            <person name="Bellgard M.I."/>
        </authorList>
    </citation>
    <scope>NUCLEOTIDE SEQUENCE</scope>
    <source>
        <tissue evidence="2">Shoot tissue taken approximately 20 cm above the soil surface</tissue>
    </source>
</reference>
<reference evidence="2" key="1">
    <citation type="submission" date="2014-09" db="EMBL/GenBank/DDBJ databases">
        <authorList>
            <person name="Magalhaes I.L.F."/>
            <person name="Oliveira U."/>
            <person name="Santos F.R."/>
            <person name="Vidigal T.H.D.A."/>
            <person name="Brescovit A.D."/>
            <person name="Santos A.J."/>
        </authorList>
    </citation>
    <scope>NUCLEOTIDE SEQUENCE</scope>
    <source>
        <tissue evidence="2">Shoot tissue taken approximately 20 cm above the soil surface</tissue>
    </source>
</reference>
<evidence type="ECO:0000256" key="1">
    <source>
        <dbReference type="SAM" id="MobiDB-lite"/>
    </source>
</evidence>
<organism evidence="2">
    <name type="scientific">Arundo donax</name>
    <name type="common">Giant reed</name>
    <name type="synonym">Donax arundinaceus</name>
    <dbReference type="NCBI Taxonomy" id="35708"/>
    <lineage>
        <taxon>Eukaryota</taxon>
        <taxon>Viridiplantae</taxon>
        <taxon>Streptophyta</taxon>
        <taxon>Embryophyta</taxon>
        <taxon>Tracheophyta</taxon>
        <taxon>Spermatophyta</taxon>
        <taxon>Magnoliopsida</taxon>
        <taxon>Liliopsida</taxon>
        <taxon>Poales</taxon>
        <taxon>Poaceae</taxon>
        <taxon>PACMAD clade</taxon>
        <taxon>Arundinoideae</taxon>
        <taxon>Arundineae</taxon>
        <taxon>Arundo</taxon>
    </lineage>
</organism>
<feature type="region of interest" description="Disordered" evidence="1">
    <location>
        <begin position="72"/>
        <end position="115"/>
    </location>
</feature>
<dbReference type="EMBL" id="GBRH01240311">
    <property type="protein sequence ID" value="JAD57584.1"/>
    <property type="molecule type" value="Transcribed_RNA"/>
</dbReference>
<dbReference type="AlphaFoldDB" id="A0A0A9B0U4"/>
<protein>
    <submittedName>
        <fullName evidence="2">Uncharacterized protein</fullName>
    </submittedName>
</protein>